<proteinExistence type="predicted"/>
<keyword evidence="2" id="KW-1185">Reference proteome</keyword>
<dbReference type="AlphaFoldDB" id="A0A4Y2BVZ3"/>
<protein>
    <recommendedName>
        <fullName evidence="3">Integrase catalytic domain-containing protein</fullName>
    </recommendedName>
</protein>
<gene>
    <name evidence="1" type="ORF">AVEN_37737_1</name>
</gene>
<dbReference type="SUPFAM" id="SSF53098">
    <property type="entry name" value="Ribonuclease H-like"/>
    <property type="match status" value="1"/>
</dbReference>
<accession>A0A4Y2BVZ3</accession>
<organism evidence="1 2">
    <name type="scientific">Araneus ventricosus</name>
    <name type="common">Orbweaver spider</name>
    <name type="synonym">Epeira ventricosa</name>
    <dbReference type="NCBI Taxonomy" id="182803"/>
    <lineage>
        <taxon>Eukaryota</taxon>
        <taxon>Metazoa</taxon>
        <taxon>Ecdysozoa</taxon>
        <taxon>Arthropoda</taxon>
        <taxon>Chelicerata</taxon>
        <taxon>Arachnida</taxon>
        <taxon>Araneae</taxon>
        <taxon>Araneomorphae</taxon>
        <taxon>Entelegynae</taxon>
        <taxon>Araneoidea</taxon>
        <taxon>Araneidae</taxon>
        <taxon>Araneus</taxon>
    </lineage>
</organism>
<dbReference type="PANTHER" id="PTHR47331">
    <property type="entry name" value="PHD-TYPE DOMAIN-CONTAINING PROTEIN"/>
    <property type="match status" value="1"/>
</dbReference>
<dbReference type="OrthoDB" id="5986643at2759"/>
<dbReference type="InterPro" id="IPR012337">
    <property type="entry name" value="RNaseH-like_sf"/>
</dbReference>
<dbReference type="EMBL" id="BGPR01000110">
    <property type="protein sequence ID" value="GBL95284.1"/>
    <property type="molecule type" value="Genomic_DNA"/>
</dbReference>
<sequence>MTLHKSRTNSEELQKLWVREDMISEDSSEVVEDSDLPFKVKQFIKRVKKIVSRKGPLTTEELEEAEMYWMQVEQRQCYSKEFETDGSGPSRQIVQKIIKGCLICRGYSAKSADQLASQLPEVRIAQTPPFYTCGVDFAGPIYVKNLEGMQKSYVVLFTCATTRALHLELATTMTTESFLMAFRRFISRRGNCRIMYSDNAKTFKKSNREFEQISKILLEDNFHDFICNQRITWKFIVEREV</sequence>
<evidence type="ECO:0000313" key="1">
    <source>
        <dbReference type="EMBL" id="GBL95284.1"/>
    </source>
</evidence>
<evidence type="ECO:0000313" key="2">
    <source>
        <dbReference type="Proteomes" id="UP000499080"/>
    </source>
</evidence>
<reference evidence="1 2" key="1">
    <citation type="journal article" date="2019" name="Sci. Rep.">
        <title>Orb-weaving spider Araneus ventricosus genome elucidates the spidroin gene catalogue.</title>
        <authorList>
            <person name="Kono N."/>
            <person name="Nakamura H."/>
            <person name="Ohtoshi R."/>
            <person name="Moran D.A.P."/>
            <person name="Shinohara A."/>
            <person name="Yoshida Y."/>
            <person name="Fujiwara M."/>
            <person name="Mori M."/>
            <person name="Tomita M."/>
            <person name="Arakawa K."/>
        </authorList>
    </citation>
    <scope>NUCLEOTIDE SEQUENCE [LARGE SCALE GENOMIC DNA]</scope>
</reference>
<name>A0A4Y2BVZ3_ARAVE</name>
<dbReference type="GO" id="GO:0003676">
    <property type="term" value="F:nucleic acid binding"/>
    <property type="evidence" value="ECO:0007669"/>
    <property type="project" value="InterPro"/>
</dbReference>
<dbReference type="Proteomes" id="UP000499080">
    <property type="component" value="Unassembled WGS sequence"/>
</dbReference>
<dbReference type="InterPro" id="IPR036397">
    <property type="entry name" value="RNaseH_sf"/>
</dbReference>
<dbReference type="Gene3D" id="3.30.420.10">
    <property type="entry name" value="Ribonuclease H-like superfamily/Ribonuclease H"/>
    <property type="match status" value="1"/>
</dbReference>
<evidence type="ECO:0008006" key="3">
    <source>
        <dbReference type="Google" id="ProtNLM"/>
    </source>
</evidence>
<comment type="caution">
    <text evidence="1">The sequence shown here is derived from an EMBL/GenBank/DDBJ whole genome shotgun (WGS) entry which is preliminary data.</text>
</comment>